<dbReference type="SUPFAM" id="SSF52833">
    <property type="entry name" value="Thioredoxin-like"/>
    <property type="match status" value="1"/>
</dbReference>
<proteinExistence type="inferred from homology"/>
<evidence type="ECO:0000313" key="4">
    <source>
        <dbReference type="EMBL" id="SAL96392.1"/>
    </source>
</evidence>
<dbReference type="Pfam" id="PF00578">
    <property type="entry name" value="AhpC-TSA"/>
    <property type="match status" value="1"/>
</dbReference>
<dbReference type="PANTHER" id="PTHR10681">
    <property type="entry name" value="THIOREDOXIN PEROXIDASE"/>
    <property type="match status" value="1"/>
</dbReference>
<dbReference type="PANTHER" id="PTHR10681:SF128">
    <property type="entry name" value="THIOREDOXIN-DEPENDENT PEROXIDE REDUCTASE, MITOCHONDRIAL"/>
    <property type="match status" value="1"/>
</dbReference>
<dbReference type="GO" id="GO:0008379">
    <property type="term" value="F:thioredoxin peroxidase activity"/>
    <property type="evidence" value="ECO:0007669"/>
    <property type="project" value="TreeGrafter"/>
</dbReference>
<dbReference type="GO" id="GO:0033554">
    <property type="term" value="P:cellular response to stress"/>
    <property type="evidence" value="ECO:0007669"/>
    <property type="project" value="TreeGrafter"/>
</dbReference>
<keyword evidence="2" id="KW-0560">Oxidoreductase</keyword>
<keyword evidence="5" id="KW-1185">Reference proteome</keyword>
<dbReference type="GO" id="GO:0045454">
    <property type="term" value="P:cell redox homeostasis"/>
    <property type="evidence" value="ECO:0007669"/>
    <property type="project" value="TreeGrafter"/>
</dbReference>
<gene>
    <name evidence="4" type="primary">ABSGL_01790.1 scaffold 2142</name>
</gene>
<evidence type="ECO:0000259" key="3">
    <source>
        <dbReference type="Pfam" id="PF00578"/>
    </source>
</evidence>
<dbReference type="InterPro" id="IPR000866">
    <property type="entry name" value="AhpC/TSA"/>
</dbReference>
<dbReference type="EMBL" id="LT550954">
    <property type="protein sequence ID" value="SAL96392.1"/>
    <property type="molecule type" value="Genomic_DNA"/>
</dbReference>
<name>A0A163J062_ABSGL</name>
<comment type="similarity">
    <text evidence="1">Belongs to the peroxiredoxin family. AhpC/Prx1 subfamily.</text>
</comment>
<feature type="domain" description="Alkyl hydroperoxide reductase subunit C/ Thiol specific antioxidant" evidence="3">
    <location>
        <begin position="81"/>
        <end position="194"/>
    </location>
</feature>
<dbReference type="Gene3D" id="3.40.30.10">
    <property type="entry name" value="Glutaredoxin"/>
    <property type="match status" value="1"/>
</dbReference>
<accession>A0A163J062</accession>
<reference evidence="4" key="1">
    <citation type="submission" date="2016-04" db="EMBL/GenBank/DDBJ databases">
        <authorList>
            <person name="Evans L.H."/>
            <person name="Alamgir A."/>
            <person name="Owens N."/>
            <person name="Weber N.D."/>
            <person name="Virtaneva K."/>
            <person name="Barbian K."/>
            <person name="Babar A."/>
            <person name="Rosenke K."/>
        </authorList>
    </citation>
    <scope>NUCLEOTIDE SEQUENCE [LARGE SCALE GENOMIC DNA]</scope>
    <source>
        <strain evidence="4">CBS 101.48</strain>
    </source>
</reference>
<dbReference type="GO" id="GO:0042744">
    <property type="term" value="P:hydrogen peroxide catabolic process"/>
    <property type="evidence" value="ECO:0007669"/>
    <property type="project" value="TreeGrafter"/>
</dbReference>
<organism evidence="4">
    <name type="scientific">Absidia glauca</name>
    <name type="common">Pin mould</name>
    <dbReference type="NCBI Taxonomy" id="4829"/>
    <lineage>
        <taxon>Eukaryota</taxon>
        <taxon>Fungi</taxon>
        <taxon>Fungi incertae sedis</taxon>
        <taxon>Mucoromycota</taxon>
        <taxon>Mucoromycotina</taxon>
        <taxon>Mucoromycetes</taxon>
        <taxon>Mucorales</taxon>
        <taxon>Cunninghamellaceae</taxon>
        <taxon>Absidia</taxon>
    </lineage>
</organism>
<dbReference type="GO" id="GO:0005829">
    <property type="term" value="C:cytosol"/>
    <property type="evidence" value="ECO:0007669"/>
    <property type="project" value="TreeGrafter"/>
</dbReference>
<dbReference type="InterPro" id="IPR050217">
    <property type="entry name" value="Peroxiredoxin"/>
</dbReference>
<evidence type="ECO:0000256" key="2">
    <source>
        <dbReference type="ARBA" id="ARBA00023002"/>
    </source>
</evidence>
<dbReference type="InterPro" id="IPR036249">
    <property type="entry name" value="Thioredoxin-like_sf"/>
</dbReference>
<dbReference type="Proteomes" id="UP000078561">
    <property type="component" value="Unassembled WGS sequence"/>
</dbReference>
<dbReference type="GO" id="GO:0006979">
    <property type="term" value="P:response to oxidative stress"/>
    <property type="evidence" value="ECO:0007669"/>
    <property type="project" value="TreeGrafter"/>
</dbReference>
<evidence type="ECO:0000313" key="5">
    <source>
        <dbReference type="Proteomes" id="UP000078561"/>
    </source>
</evidence>
<dbReference type="STRING" id="4829.A0A163J062"/>
<evidence type="ECO:0000256" key="1">
    <source>
        <dbReference type="ARBA" id="ARBA00009796"/>
    </source>
</evidence>
<dbReference type="OrthoDB" id="2259904at2759"/>
<dbReference type="AlphaFoldDB" id="A0A163J062"/>
<sequence>MTLTDHDMMDDLTMAQCKKRRKDYLELATDTNDFDGFPIANPLYQEKPFMMAPDFNCSATVDARLLSKYHLTHMEVGHSRCQLSSMLQHAKAVVLFFYGRDFTTITNSDLASISFNMDRFERYSALPLAISIDSEEVHQSYLQHKWEQSREVLPFPLLSDPTRSITRHFNVLNTNTGAANRAVFIIDQARQIQFSFILGDDRIAHSMDTLMTMPLLPINLSLTMDDTGSTLAHIALFGMDIDDTRIQKAVVWYSKTD</sequence>
<protein>
    <recommendedName>
        <fullName evidence="3">Alkyl hydroperoxide reductase subunit C/ Thiol specific antioxidant domain-containing protein</fullName>
    </recommendedName>
</protein>
<dbReference type="InParanoid" id="A0A163J062"/>